<name>A0ABQ9BT65_9ROSI</name>
<dbReference type="PANTHER" id="PTHR47936">
    <property type="entry name" value="PPR_LONG DOMAIN-CONTAINING PROTEIN"/>
    <property type="match status" value="1"/>
</dbReference>
<evidence type="ECO:0000256" key="1">
    <source>
        <dbReference type="ARBA" id="ARBA00007626"/>
    </source>
</evidence>
<evidence type="ECO:0000256" key="2">
    <source>
        <dbReference type="ARBA" id="ARBA00022737"/>
    </source>
</evidence>
<keyword evidence="2" id="KW-0677">Repeat</keyword>
<dbReference type="InterPro" id="IPR011990">
    <property type="entry name" value="TPR-like_helical_dom_sf"/>
</dbReference>
<evidence type="ECO:0008006" key="6">
    <source>
        <dbReference type="Google" id="ProtNLM"/>
    </source>
</evidence>
<dbReference type="EMBL" id="JAPFFI010000006">
    <property type="protein sequence ID" value="KAJ6390368.1"/>
    <property type="molecule type" value="Genomic_DNA"/>
</dbReference>
<dbReference type="Pfam" id="PF12854">
    <property type="entry name" value="PPR_1"/>
    <property type="match status" value="1"/>
</dbReference>
<dbReference type="PANTHER" id="PTHR47936:SF1">
    <property type="entry name" value="PENTATRICOPEPTIDE REPEAT-CONTAINING PROTEIN GUN1, CHLOROPLASTIC"/>
    <property type="match status" value="1"/>
</dbReference>
<reference evidence="4" key="1">
    <citation type="submission" date="2022-10" db="EMBL/GenBank/DDBJ databases">
        <authorList>
            <person name="Hyden B.L."/>
            <person name="Feng K."/>
            <person name="Yates T."/>
            <person name="Jawdy S."/>
            <person name="Smart L.B."/>
            <person name="Muchero W."/>
        </authorList>
    </citation>
    <scope>NUCLEOTIDE SEQUENCE</scope>
    <source>
        <tissue evidence="4">Shoot tip</tissue>
    </source>
</reference>
<organism evidence="4 5">
    <name type="scientific">Salix suchowensis</name>
    <dbReference type="NCBI Taxonomy" id="1278906"/>
    <lineage>
        <taxon>Eukaryota</taxon>
        <taxon>Viridiplantae</taxon>
        <taxon>Streptophyta</taxon>
        <taxon>Embryophyta</taxon>
        <taxon>Tracheophyta</taxon>
        <taxon>Spermatophyta</taxon>
        <taxon>Magnoliopsida</taxon>
        <taxon>eudicotyledons</taxon>
        <taxon>Gunneridae</taxon>
        <taxon>Pentapetalae</taxon>
        <taxon>rosids</taxon>
        <taxon>fabids</taxon>
        <taxon>Malpighiales</taxon>
        <taxon>Salicaceae</taxon>
        <taxon>Saliceae</taxon>
        <taxon>Salix</taxon>
    </lineage>
</organism>
<comment type="similarity">
    <text evidence="1">Belongs to the PPR family. P subfamily.</text>
</comment>
<feature type="repeat" description="PPR" evidence="3">
    <location>
        <begin position="83"/>
        <end position="117"/>
    </location>
</feature>
<feature type="repeat" description="PPR" evidence="3">
    <location>
        <begin position="40"/>
        <end position="71"/>
    </location>
</feature>
<proteinExistence type="inferred from homology"/>
<dbReference type="PROSITE" id="PS51375">
    <property type="entry name" value="PPR"/>
    <property type="match status" value="3"/>
</dbReference>
<accession>A0ABQ9BT65</accession>
<reference evidence="4" key="2">
    <citation type="journal article" date="2023" name="Int. J. Mol. Sci.">
        <title>De Novo Assembly and Annotation of 11 Diverse Shrub Willow (Salix) Genomes Reveals Novel Gene Organization in Sex-Linked Regions.</title>
        <authorList>
            <person name="Hyden B."/>
            <person name="Feng K."/>
            <person name="Yates T.B."/>
            <person name="Jawdy S."/>
            <person name="Cereghino C."/>
            <person name="Smart L.B."/>
            <person name="Muchero W."/>
        </authorList>
    </citation>
    <scope>NUCLEOTIDE SEQUENCE</scope>
    <source>
        <tissue evidence="4">Shoot tip</tissue>
    </source>
</reference>
<comment type="caution">
    <text evidence="4">The sequence shown here is derived from an EMBL/GenBank/DDBJ whole genome shotgun (WGS) entry which is preliminary data.</text>
</comment>
<dbReference type="Proteomes" id="UP001141253">
    <property type="component" value="Chromosome 2"/>
</dbReference>
<dbReference type="Pfam" id="PF13041">
    <property type="entry name" value="PPR_2"/>
    <property type="match status" value="1"/>
</dbReference>
<evidence type="ECO:0000313" key="4">
    <source>
        <dbReference type="EMBL" id="KAJ6390368.1"/>
    </source>
</evidence>
<dbReference type="NCBIfam" id="TIGR00756">
    <property type="entry name" value="PPR"/>
    <property type="match status" value="3"/>
</dbReference>
<gene>
    <name evidence="4" type="ORF">OIU77_024559</name>
</gene>
<protein>
    <recommendedName>
        <fullName evidence="6">Pentatricopeptide repeat-containing protein</fullName>
    </recommendedName>
</protein>
<feature type="repeat" description="PPR" evidence="3">
    <location>
        <begin position="118"/>
        <end position="152"/>
    </location>
</feature>
<dbReference type="Pfam" id="PF13812">
    <property type="entry name" value="PPR_3"/>
    <property type="match status" value="1"/>
</dbReference>
<dbReference type="Gene3D" id="1.25.40.10">
    <property type="entry name" value="Tetratricopeptide repeat domain"/>
    <property type="match status" value="2"/>
</dbReference>
<keyword evidence="5" id="KW-1185">Reference proteome</keyword>
<evidence type="ECO:0000313" key="5">
    <source>
        <dbReference type="Proteomes" id="UP001141253"/>
    </source>
</evidence>
<sequence length="215" mass="24163">MECSQIGLRLIRFCVCSKGGLWEAARSLSSEMVNRGIVQDIFTYNTLLDAVCKGGQLDMAFEIMFEEAMDVCREMENSGIRKDVVTYNALLGGYGKQYKYDVVRRVFEEMKARHVSPNLLTYSTLIDVYSKGGLYREAMDVFREFKKAGLKADVVLYSALIDALCKNGCICWPATTESVVDDAGRIRRTTRSIRIFGQLAAEKGRSSKRTVAGRK</sequence>
<dbReference type="InterPro" id="IPR002885">
    <property type="entry name" value="PPR_rpt"/>
</dbReference>
<evidence type="ECO:0000256" key="3">
    <source>
        <dbReference type="PROSITE-ProRule" id="PRU00708"/>
    </source>
</evidence>